<dbReference type="GO" id="GO:0006096">
    <property type="term" value="P:glycolytic process"/>
    <property type="evidence" value="ECO:0007669"/>
    <property type="project" value="UniProtKB-KW"/>
</dbReference>
<dbReference type="SUPFAM" id="SSF53649">
    <property type="entry name" value="Alkaline phosphatase-like"/>
    <property type="match status" value="1"/>
</dbReference>
<evidence type="ECO:0000256" key="4">
    <source>
        <dbReference type="ARBA" id="ARBA00005524"/>
    </source>
</evidence>
<dbReference type="PANTHER" id="PTHR31209">
    <property type="entry name" value="COFACTOR-INDEPENDENT PHOSPHOGLYCERATE MUTASE"/>
    <property type="match status" value="1"/>
</dbReference>
<keyword evidence="9" id="KW-1185">Reference proteome</keyword>
<dbReference type="GO" id="GO:0046872">
    <property type="term" value="F:metal ion binding"/>
    <property type="evidence" value="ECO:0007669"/>
    <property type="project" value="InterPro"/>
</dbReference>
<dbReference type="NCBIfam" id="TIGR00306">
    <property type="entry name" value="apgM"/>
    <property type="match status" value="1"/>
</dbReference>
<evidence type="ECO:0000313" key="9">
    <source>
        <dbReference type="Proteomes" id="UP000322025"/>
    </source>
</evidence>
<dbReference type="CDD" id="cd16011">
    <property type="entry name" value="iPGM_like"/>
    <property type="match status" value="1"/>
</dbReference>
<protein>
    <submittedName>
        <fullName evidence="8">Cofactor-independent phosphoglycerate mutase</fullName>
        <ecNumber evidence="8">5.4.2.12</ecNumber>
    </submittedName>
</protein>
<dbReference type="PIRSF" id="PIRSF006392">
    <property type="entry name" value="IPGAM_arch"/>
    <property type="match status" value="1"/>
</dbReference>
<organism evidence="8 9">
    <name type="scientific">Mediterraneibacter catenae</name>
    <dbReference type="NCBI Taxonomy" id="2594882"/>
    <lineage>
        <taxon>Bacteria</taxon>
        <taxon>Bacillati</taxon>
        <taxon>Bacillota</taxon>
        <taxon>Clostridia</taxon>
        <taxon>Lachnospirales</taxon>
        <taxon>Lachnospiraceae</taxon>
        <taxon>Mediterraneibacter</taxon>
    </lineage>
</organism>
<comment type="pathway">
    <text evidence="3">Carbohydrate degradation.</text>
</comment>
<dbReference type="Proteomes" id="UP000322025">
    <property type="component" value="Unassembled WGS sequence"/>
</dbReference>
<dbReference type="EC" id="5.4.2.12" evidence="8"/>
<dbReference type="NCBIfam" id="NF003242">
    <property type="entry name" value="PRK04200.1"/>
    <property type="match status" value="1"/>
</dbReference>
<keyword evidence="6 8" id="KW-0413">Isomerase</keyword>
<evidence type="ECO:0000259" key="7">
    <source>
        <dbReference type="Pfam" id="PF01676"/>
    </source>
</evidence>
<dbReference type="RefSeq" id="WP_150309921.1">
    <property type="nucleotide sequence ID" value="NZ_VMSO01000001.1"/>
</dbReference>
<evidence type="ECO:0000256" key="3">
    <source>
        <dbReference type="ARBA" id="ARBA00004921"/>
    </source>
</evidence>
<sequence>MKYIVILCDGMADEPLEKLGGKTPLEAARTPNMDRLAKCAEIGMVRTVPEGMAPGSDTANLSVIGYDPEKYYSGRSPLEALSIGAEMGEHDVSFRCNLVTLSEEEEQYEERTILDHSSGEISTEDAAVLIQALKDEFARGSAGERPCYSEGYTFYAGTSYRHLLIQNNGKVSELTAPHDILTRRIGEYLPSDPVLRDMMVRSYDILKDHPINVKRRKEGKNPANSAWFWGAGTRPALSSFEKKNGVKGAMISAVDLLKGIAVGAEMHNIIVEGANGGLHTNYRGKGEAAVKALTEDGYDFVYVHIEAPDEMGHQGSAEDKISAIEYIDDQVVGPVTAALDKAGVDYRMLIMPDHPTPVRVRTHTADPVPYMIYDSTRPVQGKDSYSEKSGQETGMFVEKGYTLIDRLLEK</sequence>
<comment type="function">
    <text evidence="2">Catalyzes the interconversion of 2-phosphoglycerate and 3-phosphoglycerate.</text>
</comment>
<proteinExistence type="inferred from homology"/>
<comment type="catalytic activity">
    <reaction evidence="1">
        <text>(2R)-2-phosphoglycerate = (2R)-3-phosphoglycerate</text>
        <dbReference type="Rhea" id="RHEA:15901"/>
        <dbReference type="ChEBI" id="CHEBI:58272"/>
        <dbReference type="ChEBI" id="CHEBI:58289"/>
        <dbReference type="EC" id="5.4.2.12"/>
    </reaction>
</comment>
<reference evidence="8" key="1">
    <citation type="submission" date="2019-07" db="EMBL/GenBank/DDBJ databases">
        <authorList>
            <person name="Wongkuna S."/>
            <person name="Scaria J."/>
        </authorList>
    </citation>
    <scope>NUCLEOTIDE SEQUENCE [LARGE SCALE GENOMIC DNA]</scope>
    <source>
        <strain evidence="8">SW178</strain>
    </source>
</reference>
<dbReference type="GO" id="GO:0004619">
    <property type="term" value="F:phosphoglycerate mutase activity"/>
    <property type="evidence" value="ECO:0007669"/>
    <property type="project" value="UniProtKB-EC"/>
</dbReference>
<gene>
    <name evidence="8" type="ORF">FNY66_00185</name>
</gene>
<dbReference type="AlphaFoldDB" id="A0A5M9I3X7"/>
<name>A0A5M9I3X7_9FIRM</name>
<dbReference type="InterPro" id="IPR023665">
    <property type="entry name" value="ApgAM_prokaryotes"/>
</dbReference>
<dbReference type="InterPro" id="IPR006124">
    <property type="entry name" value="Metalloenzyme"/>
</dbReference>
<dbReference type="PANTHER" id="PTHR31209:SF4">
    <property type="entry name" value="2,3-BISPHOSPHOGLYCERATE-INDEPENDENT PHOSPHOGLYCERATE MUTASE"/>
    <property type="match status" value="1"/>
</dbReference>
<evidence type="ECO:0000256" key="6">
    <source>
        <dbReference type="ARBA" id="ARBA00023235"/>
    </source>
</evidence>
<dbReference type="Gene3D" id="3.40.720.10">
    <property type="entry name" value="Alkaline Phosphatase, subunit A"/>
    <property type="match status" value="2"/>
</dbReference>
<dbReference type="InterPro" id="IPR004456">
    <property type="entry name" value="Pglycerate_mutase_ApgM"/>
</dbReference>
<comment type="similarity">
    <text evidence="4">Belongs to the BPG-independent phosphoglycerate mutase family. A-PGAM subfamily.</text>
</comment>
<evidence type="ECO:0000256" key="5">
    <source>
        <dbReference type="ARBA" id="ARBA00023152"/>
    </source>
</evidence>
<dbReference type="Pfam" id="PF01676">
    <property type="entry name" value="Metalloenzyme"/>
    <property type="match status" value="1"/>
</dbReference>
<feature type="domain" description="Metalloenzyme" evidence="7">
    <location>
        <begin position="1"/>
        <end position="386"/>
    </location>
</feature>
<keyword evidence="5" id="KW-0324">Glycolysis</keyword>
<evidence type="ECO:0000256" key="1">
    <source>
        <dbReference type="ARBA" id="ARBA00000370"/>
    </source>
</evidence>
<dbReference type="EMBL" id="VMSO01000001">
    <property type="protein sequence ID" value="KAA8502719.1"/>
    <property type="molecule type" value="Genomic_DNA"/>
</dbReference>
<dbReference type="Pfam" id="PF10143">
    <property type="entry name" value="PhosphMutase"/>
    <property type="match status" value="1"/>
</dbReference>
<comment type="caution">
    <text evidence="8">The sequence shown here is derived from an EMBL/GenBank/DDBJ whole genome shotgun (WGS) entry which is preliminary data.</text>
</comment>
<dbReference type="InterPro" id="IPR017850">
    <property type="entry name" value="Alkaline_phosphatase_core_sf"/>
</dbReference>
<dbReference type="NCBIfam" id="TIGR02535">
    <property type="entry name" value="hyp_Hser_kinase"/>
    <property type="match status" value="1"/>
</dbReference>
<dbReference type="OrthoDB" id="9804453at2"/>
<evidence type="ECO:0000313" key="8">
    <source>
        <dbReference type="EMBL" id="KAA8502719.1"/>
    </source>
</evidence>
<evidence type="ECO:0000256" key="2">
    <source>
        <dbReference type="ARBA" id="ARBA00002315"/>
    </source>
</evidence>
<accession>A0A5M9I3X7</accession>